<feature type="transmembrane region" description="Helical" evidence="1">
    <location>
        <begin position="78"/>
        <end position="96"/>
    </location>
</feature>
<name>A0ABD1LJD6_9FABA</name>
<dbReference type="AlphaFoldDB" id="A0ABD1LJD6"/>
<reference evidence="2 3" key="1">
    <citation type="submission" date="2024-08" db="EMBL/GenBank/DDBJ databases">
        <title>Insights into the chromosomal genome structure of Flemingia macrophylla.</title>
        <authorList>
            <person name="Ding Y."/>
            <person name="Zhao Y."/>
            <person name="Bi W."/>
            <person name="Wu M."/>
            <person name="Zhao G."/>
            <person name="Gong Y."/>
            <person name="Li W."/>
            <person name="Zhang P."/>
        </authorList>
    </citation>
    <scope>NUCLEOTIDE SEQUENCE [LARGE SCALE GENOMIC DNA]</scope>
    <source>
        <strain evidence="2">DYQJB</strain>
        <tissue evidence="2">Leaf</tissue>
    </source>
</reference>
<organism evidence="2 3">
    <name type="scientific">Flemingia macrophylla</name>
    <dbReference type="NCBI Taxonomy" id="520843"/>
    <lineage>
        <taxon>Eukaryota</taxon>
        <taxon>Viridiplantae</taxon>
        <taxon>Streptophyta</taxon>
        <taxon>Embryophyta</taxon>
        <taxon>Tracheophyta</taxon>
        <taxon>Spermatophyta</taxon>
        <taxon>Magnoliopsida</taxon>
        <taxon>eudicotyledons</taxon>
        <taxon>Gunneridae</taxon>
        <taxon>Pentapetalae</taxon>
        <taxon>rosids</taxon>
        <taxon>fabids</taxon>
        <taxon>Fabales</taxon>
        <taxon>Fabaceae</taxon>
        <taxon>Papilionoideae</taxon>
        <taxon>50 kb inversion clade</taxon>
        <taxon>NPAAA clade</taxon>
        <taxon>indigoferoid/millettioid clade</taxon>
        <taxon>Phaseoleae</taxon>
        <taxon>Flemingia</taxon>
    </lineage>
</organism>
<proteinExistence type="predicted"/>
<keyword evidence="1" id="KW-1133">Transmembrane helix</keyword>
<keyword evidence="3" id="KW-1185">Reference proteome</keyword>
<comment type="caution">
    <text evidence="2">The sequence shown here is derived from an EMBL/GenBank/DDBJ whole genome shotgun (WGS) entry which is preliminary data.</text>
</comment>
<sequence>MDRPSIDAYPSITFLRLPPTPPSSPAASVLANCFTSVKTSAPNTAAALAKIFHSAVVKALVIDLLCASAMEAASSLRILVYYFFTSGAAFLPVAAAG</sequence>
<keyword evidence="1" id="KW-0812">Transmembrane</keyword>
<protein>
    <submittedName>
        <fullName evidence="2">Uncharacterized protein</fullName>
    </submittedName>
</protein>
<dbReference type="SUPFAM" id="SSF53756">
    <property type="entry name" value="UDP-Glycosyltransferase/glycogen phosphorylase"/>
    <property type="match status" value="1"/>
</dbReference>
<evidence type="ECO:0000313" key="2">
    <source>
        <dbReference type="EMBL" id="KAL2323644.1"/>
    </source>
</evidence>
<accession>A0ABD1LJD6</accession>
<keyword evidence="1" id="KW-0472">Membrane</keyword>
<dbReference type="EMBL" id="JBGMDY010000009">
    <property type="protein sequence ID" value="KAL2323644.1"/>
    <property type="molecule type" value="Genomic_DNA"/>
</dbReference>
<dbReference type="Proteomes" id="UP001603857">
    <property type="component" value="Unassembled WGS sequence"/>
</dbReference>
<evidence type="ECO:0000313" key="3">
    <source>
        <dbReference type="Proteomes" id="UP001603857"/>
    </source>
</evidence>
<evidence type="ECO:0000256" key="1">
    <source>
        <dbReference type="SAM" id="Phobius"/>
    </source>
</evidence>
<dbReference type="Gene3D" id="3.40.50.2000">
    <property type="entry name" value="Glycogen Phosphorylase B"/>
    <property type="match status" value="1"/>
</dbReference>
<gene>
    <name evidence="2" type="ORF">Fmac_028023</name>
</gene>